<dbReference type="GO" id="GO:0004252">
    <property type="term" value="F:serine-type endopeptidase activity"/>
    <property type="evidence" value="ECO:0007669"/>
    <property type="project" value="TreeGrafter"/>
</dbReference>
<dbReference type="PANTHER" id="PTHR42776">
    <property type="entry name" value="SERINE PEPTIDASE S9 FAMILY MEMBER"/>
    <property type="match status" value="1"/>
</dbReference>
<dbReference type="Pfam" id="PF00326">
    <property type="entry name" value="Peptidase_S9"/>
    <property type="match status" value="1"/>
</dbReference>
<dbReference type="SUPFAM" id="SSF82171">
    <property type="entry name" value="DPP6 N-terminal domain-like"/>
    <property type="match status" value="1"/>
</dbReference>
<dbReference type="SUPFAM" id="SSF53474">
    <property type="entry name" value="alpha/beta-Hydrolases"/>
    <property type="match status" value="1"/>
</dbReference>
<organism evidence="3 4">
    <name type="scientific">Mucilaginibacter agri</name>
    <dbReference type="NCBI Taxonomy" id="2695265"/>
    <lineage>
        <taxon>Bacteria</taxon>
        <taxon>Pseudomonadati</taxon>
        <taxon>Bacteroidota</taxon>
        <taxon>Sphingobacteriia</taxon>
        <taxon>Sphingobacteriales</taxon>
        <taxon>Sphingobacteriaceae</taxon>
        <taxon>Mucilaginibacter</taxon>
    </lineage>
</organism>
<reference evidence="3" key="2">
    <citation type="submission" date="2020-10" db="EMBL/GenBank/DDBJ databases">
        <title>Mucilaginibacter sp. nov., isolated from soil.</title>
        <authorList>
            <person name="Jeon C.O."/>
        </authorList>
    </citation>
    <scope>NUCLEOTIDE SEQUENCE</scope>
    <source>
        <strain evidence="3">R11</strain>
    </source>
</reference>
<dbReference type="Gene3D" id="3.40.50.1820">
    <property type="entry name" value="alpha/beta hydrolase"/>
    <property type="match status" value="1"/>
</dbReference>
<keyword evidence="1" id="KW-0378">Hydrolase</keyword>
<reference evidence="3" key="1">
    <citation type="submission" date="2020-01" db="EMBL/GenBank/DDBJ databases">
        <authorList>
            <person name="Seo Y.L."/>
        </authorList>
    </citation>
    <scope>NUCLEOTIDE SEQUENCE</scope>
    <source>
        <strain evidence="3">R11</strain>
    </source>
</reference>
<dbReference type="Proteomes" id="UP000638732">
    <property type="component" value="Unassembled WGS sequence"/>
</dbReference>
<evidence type="ECO:0000259" key="2">
    <source>
        <dbReference type="Pfam" id="PF00326"/>
    </source>
</evidence>
<comment type="caution">
    <text evidence="3">The sequence shown here is derived from an EMBL/GenBank/DDBJ whole genome shotgun (WGS) entry which is preliminary data.</text>
</comment>
<dbReference type="EMBL" id="WWEO01000043">
    <property type="protein sequence ID" value="NCD70537.1"/>
    <property type="molecule type" value="Genomic_DNA"/>
</dbReference>
<dbReference type="PROSITE" id="PS51257">
    <property type="entry name" value="PROKAR_LIPOPROTEIN"/>
    <property type="match status" value="1"/>
</dbReference>
<dbReference type="AlphaFoldDB" id="A0A966DUL1"/>
<dbReference type="GO" id="GO:0006508">
    <property type="term" value="P:proteolysis"/>
    <property type="evidence" value="ECO:0007669"/>
    <property type="project" value="InterPro"/>
</dbReference>
<dbReference type="PANTHER" id="PTHR42776:SF27">
    <property type="entry name" value="DIPEPTIDYL PEPTIDASE FAMILY MEMBER 6"/>
    <property type="match status" value="1"/>
</dbReference>
<feature type="domain" description="Peptidase S9 prolyl oligopeptidase catalytic" evidence="2">
    <location>
        <begin position="415"/>
        <end position="626"/>
    </location>
</feature>
<dbReference type="InterPro" id="IPR029058">
    <property type="entry name" value="AB_hydrolase_fold"/>
</dbReference>
<evidence type="ECO:0000256" key="1">
    <source>
        <dbReference type="ARBA" id="ARBA00022801"/>
    </source>
</evidence>
<dbReference type="InterPro" id="IPR001375">
    <property type="entry name" value="Peptidase_S9_cat"/>
</dbReference>
<dbReference type="RefSeq" id="WP_166586509.1">
    <property type="nucleotide sequence ID" value="NZ_WWEO01000043.1"/>
</dbReference>
<accession>A0A966DUL1</accession>
<protein>
    <submittedName>
        <fullName evidence="3">Prolyl oligopeptidase family serine peptidase</fullName>
    </submittedName>
</protein>
<sequence>MINHVKFFFLSLIIIVISSCKQAQVRQIPVRDFFKTPEKTYFKLSPDGKYVSYLKPYKEKQNLFIRTLSDGKEIMVTSFTDYGVRDYFWTYNNQIVLNQDIIALDQFKMYALDVPTRKLRDVLSLGNVRFRVLSRNKVSPDIITCALNKRDPANLDVYRLNIRTGELVPYIVNPGNLTDWYPDPDGKIRLVKASDGVNETILFRADDKAAFKPIIVNNFKNLVQPIAFTGVKNNFYAISNVNRDKAALVEINAENGHEEKVLFATEKGDVEDFGYSKKKREIEYITWNDAKPQINFLSGDAQRLYNKLISQLPGNEIKIADRDSDECKFIVSSSTDKNPGSYYLYESGSQQLTKLGDVNSSIAPHELCDMKPITFKASDGLDIKGYLTLPQGEKKTNLPVVVLLLRNGLWSRTSWGYNAEAQFLANRGYAVFQVNYRGTVGYGKAFHSAGFKQVGGKMQQDITDGVHWLINQKVANPKKIAIFGSSFGGFSALYGMSNHPELYNCGIVQYGLINFFTYIKDAPPFLKPYLKMTYEMVGNPETDADQLRAISPVFHADKIKAPLLIFQGAKDPRANISELNQYVRELKRHNVPVTYVLKDNERTYFRSEHNRTEMYTQIEKYLDDNMRGKP</sequence>
<proteinExistence type="predicted"/>
<name>A0A966DUL1_9SPHI</name>
<gene>
    <name evidence="3" type="ORF">GSY63_14305</name>
</gene>
<evidence type="ECO:0000313" key="3">
    <source>
        <dbReference type="EMBL" id="NCD70537.1"/>
    </source>
</evidence>
<keyword evidence="4" id="KW-1185">Reference proteome</keyword>
<evidence type="ECO:0000313" key="4">
    <source>
        <dbReference type="Proteomes" id="UP000638732"/>
    </source>
</evidence>